<keyword evidence="4" id="KW-1185">Reference proteome</keyword>
<keyword evidence="2" id="KW-0732">Signal</keyword>
<protein>
    <recommendedName>
        <fullName evidence="5">DUF1190 domain-containing protein</fullName>
    </recommendedName>
</protein>
<name>A0A291LW30_9RHOB</name>
<dbReference type="AlphaFoldDB" id="A0A291LW30"/>
<proteinExistence type="predicted"/>
<accession>A0A291LW30</accession>
<feature type="chain" id="PRO_5012764707" description="DUF1190 domain-containing protein" evidence="2">
    <location>
        <begin position="22"/>
        <end position="193"/>
    </location>
</feature>
<evidence type="ECO:0000256" key="1">
    <source>
        <dbReference type="SAM" id="MobiDB-lite"/>
    </source>
</evidence>
<dbReference type="KEGG" id="cmag:CBW24_02110"/>
<gene>
    <name evidence="3" type="ORF">CBW24_02110</name>
</gene>
<feature type="signal peptide" evidence="2">
    <location>
        <begin position="1"/>
        <end position="21"/>
    </location>
</feature>
<evidence type="ECO:0000313" key="4">
    <source>
        <dbReference type="Proteomes" id="UP000219050"/>
    </source>
</evidence>
<feature type="compositionally biased region" description="Gly residues" evidence="1">
    <location>
        <begin position="179"/>
        <end position="193"/>
    </location>
</feature>
<dbReference type="InterPro" id="IPR009576">
    <property type="entry name" value="Biofilm_formation_YgiB"/>
</dbReference>
<dbReference type="RefSeq" id="WP_097372522.1">
    <property type="nucleotide sequence ID" value="NZ_CP021404.1"/>
</dbReference>
<reference evidence="3 4" key="1">
    <citation type="submission" date="2017-05" db="EMBL/GenBank/DDBJ databases">
        <title>Comparative genomic and metabolic analysis of manganese-oxidizing mechanisms in Celeribater manganoxidans DY25T: its adaption to the environment of polymetallic nodule.</title>
        <authorList>
            <person name="Wang X."/>
        </authorList>
    </citation>
    <scope>NUCLEOTIDE SEQUENCE [LARGE SCALE GENOMIC DNA]</scope>
    <source>
        <strain evidence="3 4">DY25</strain>
    </source>
</reference>
<dbReference type="Proteomes" id="UP000219050">
    <property type="component" value="Chromosome"/>
</dbReference>
<dbReference type="PROSITE" id="PS51257">
    <property type="entry name" value="PROKAR_LIPOPROTEIN"/>
    <property type="match status" value="1"/>
</dbReference>
<evidence type="ECO:0008006" key="5">
    <source>
        <dbReference type="Google" id="ProtNLM"/>
    </source>
</evidence>
<dbReference type="OrthoDB" id="8160435at2"/>
<sequence>MRKRSRTVALAIVGAASFTLAGCRDEQVDAQAFPDLESCKSAAVAGGLFSSAECDTAFAEAEALHVEAAPRYDSLAVCEEQHGEGACGSEEQVAERGSGSIFMPLLAGYLIGNMMGGGRGMAAAQPLYRSADGRFTNATGSSTYSSNSGRAKMGSSMFARPPSTVGKAPMTRANVASRGGFGSTGGSRSSFGG</sequence>
<organism evidence="3 4">
    <name type="scientific">Pacificitalea manganoxidans</name>
    <dbReference type="NCBI Taxonomy" id="1411902"/>
    <lineage>
        <taxon>Bacteria</taxon>
        <taxon>Pseudomonadati</taxon>
        <taxon>Pseudomonadota</taxon>
        <taxon>Alphaproteobacteria</taxon>
        <taxon>Rhodobacterales</taxon>
        <taxon>Paracoccaceae</taxon>
        <taxon>Pacificitalea</taxon>
    </lineage>
</organism>
<evidence type="ECO:0000313" key="3">
    <source>
        <dbReference type="EMBL" id="ATI40910.1"/>
    </source>
</evidence>
<evidence type="ECO:0000256" key="2">
    <source>
        <dbReference type="SAM" id="SignalP"/>
    </source>
</evidence>
<dbReference type="Pfam" id="PF06693">
    <property type="entry name" value="DUF1190"/>
    <property type="match status" value="1"/>
</dbReference>
<dbReference type="EMBL" id="CP021404">
    <property type="protein sequence ID" value="ATI40910.1"/>
    <property type="molecule type" value="Genomic_DNA"/>
</dbReference>
<feature type="region of interest" description="Disordered" evidence="1">
    <location>
        <begin position="162"/>
        <end position="193"/>
    </location>
</feature>